<dbReference type="InterPro" id="IPR031795">
    <property type="entry name" value="Zf-HC3"/>
</dbReference>
<sequence>MHHKGRSPVFRWQQAEGKRHALDGPFAPRPGETFTALCGAEVTVARQDVPQLGGHWFDPTCSDCAQEWLRRQEEARSNEERCLA</sequence>
<dbReference type="Proteomes" id="UP000550260">
    <property type="component" value="Unassembled WGS sequence"/>
</dbReference>
<protein>
    <recommendedName>
        <fullName evidence="3">Zinc finger protein</fullName>
    </recommendedName>
</protein>
<gene>
    <name evidence="1" type="ORF">H5411_33850</name>
</gene>
<accession>A0A8E1W4K8</accession>
<dbReference type="Gene3D" id="2.30.30.990">
    <property type="entry name" value="Malonyl-[acyl-carrier protein] O-methyltransferase, zinc-finger motif"/>
    <property type="match status" value="1"/>
</dbReference>
<reference evidence="1 2" key="1">
    <citation type="submission" date="2020-08" db="EMBL/GenBank/DDBJ databases">
        <title>Amycolatopsis echigonensis JCM 21831.</title>
        <authorList>
            <person name="Tedsree N."/>
            <person name="Kuncharoen N."/>
            <person name="Likhitwitayawuid K."/>
            <person name="Tanasupawat S."/>
        </authorList>
    </citation>
    <scope>NUCLEOTIDE SEQUENCE [LARGE SCALE GENOMIC DNA]</scope>
    <source>
        <strain evidence="1 2">JCM 21831</strain>
    </source>
</reference>
<proteinExistence type="predicted"/>
<dbReference type="EMBL" id="JACJHR010000066">
    <property type="protein sequence ID" value="MBB2504114.1"/>
    <property type="molecule type" value="Genomic_DNA"/>
</dbReference>
<evidence type="ECO:0008006" key="3">
    <source>
        <dbReference type="Google" id="ProtNLM"/>
    </source>
</evidence>
<organism evidence="1 2">
    <name type="scientific">Amycolatopsis echigonensis</name>
    <dbReference type="NCBI Taxonomy" id="2576905"/>
    <lineage>
        <taxon>Bacteria</taxon>
        <taxon>Bacillati</taxon>
        <taxon>Actinomycetota</taxon>
        <taxon>Actinomycetes</taxon>
        <taxon>Pseudonocardiales</taxon>
        <taxon>Pseudonocardiaceae</taxon>
        <taxon>Amycolatopsis</taxon>
    </lineage>
</organism>
<dbReference type="AlphaFoldDB" id="A0A8E1W4K8"/>
<evidence type="ECO:0000313" key="2">
    <source>
        <dbReference type="Proteomes" id="UP000550260"/>
    </source>
</evidence>
<comment type="caution">
    <text evidence="1">The sequence shown here is derived from an EMBL/GenBank/DDBJ whole genome shotgun (WGS) entry which is preliminary data.</text>
</comment>
<dbReference type="Pfam" id="PF16827">
    <property type="entry name" value="zf-HC3"/>
    <property type="match status" value="1"/>
</dbReference>
<name>A0A8E1W4K8_9PSEU</name>
<evidence type="ECO:0000313" key="1">
    <source>
        <dbReference type="EMBL" id="MBB2504114.1"/>
    </source>
</evidence>